<evidence type="ECO:0000313" key="2">
    <source>
        <dbReference type="Proteomes" id="UP001497497"/>
    </source>
</evidence>
<name>A0AAV2HJW0_LYMST</name>
<dbReference type="EMBL" id="CAXITT010000167">
    <property type="protein sequence ID" value="CAL1534305.1"/>
    <property type="molecule type" value="Genomic_DNA"/>
</dbReference>
<gene>
    <name evidence="1" type="ORF">GSLYS_00008265001</name>
</gene>
<accession>A0AAV2HJW0</accession>
<sequence>MPRLHPAMPRLHPAMPRAYIPPCHAYTPPGHAFIPPGHAHAPFGRTTHTSSSHAYSYPVLASDPASIANAGLDPRACSVDSDMVLLWKDIDITDCMRCLPSRESLLGASIEEVMEEFVDAARNHKLHSDLRRHGSRDSITE</sequence>
<dbReference type="AlphaFoldDB" id="A0AAV2HJW0"/>
<dbReference type="Proteomes" id="UP001497497">
    <property type="component" value="Unassembled WGS sequence"/>
</dbReference>
<reference evidence="1 2" key="1">
    <citation type="submission" date="2024-04" db="EMBL/GenBank/DDBJ databases">
        <authorList>
            <consortium name="Genoscope - CEA"/>
            <person name="William W."/>
        </authorList>
    </citation>
    <scope>NUCLEOTIDE SEQUENCE [LARGE SCALE GENOMIC DNA]</scope>
</reference>
<keyword evidence="2" id="KW-1185">Reference proteome</keyword>
<proteinExistence type="predicted"/>
<feature type="non-terminal residue" evidence="1">
    <location>
        <position position="141"/>
    </location>
</feature>
<organism evidence="1 2">
    <name type="scientific">Lymnaea stagnalis</name>
    <name type="common">Great pond snail</name>
    <name type="synonym">Helix stagnalis</name>
    <dbReference type="NCBI Taxonomy" id="6523"/>
    <lineage>
        <taxon>Eukaryota</taxon>
        <taxon>Metazoa</taxon>
        <taxon>Spiralia</taxon>
        <taxon>Lophotrochozoa</taxon>
        <taxon>Mollusca</taxon>
        <taxon>Gastropoda</taxon>
        <taxon>Heterobranchia</taxon>
        <taxon>Euthyneura</taxon>
        <taxon>Panpulmonata</taxon>
        <taxon>Hygrophila</taxon>
        <taxon>Lymnaeoidea</taxon>
        <taxon>Lymnaeidae</taxon>
        <taxon>Lymnaea</taxon>
    </lineage>
</organism>
<comment type="caution">
    <text evidence="1">The sequence shown here is derived from an EMBL/GenBank/DDBJ whole genome shotgun (WGS) entry which is preliminary data.</text>
</comment>
<evidence type="ECO:0000313" key="1">
    <source>
        <dbReference type="EMBL" id="CAL1534305.1"/>
    </source>
</evidence>
<protein>
    <submittedName>
        <fullName evidence="1">Uncharacterized protein</fullName>
    </submittedName>
</protein>